<dbReference type="RefSeq" id="WP_094846166.1">
    <property type="nucleotide sequence ID" value="NZ_NEVJ01000002.1"/>
</dbReference>
<dbReference type="STRING" id="1416803.CAL13_15845"/>
<dbReference type="Gene3D" id="3.30.9.10">
    <property type="entry name" value="D-Amino Acid Oxidase, subunit A, domain 2"/>
    <property type="match status" value="1"/>
</dbReference>
<dbReference type="SUPFAM" id="SSF51905">
    <property type="entry name" value="FAD/NAD(P)-binding domain"/>
    <property type="match status" value="1"/>
</dbReference>
<name>A0A261RDQ4_9BORD</name>
<dbReference type="EMBL" id="NEVJ01000002">
    <property type="protein sequence ID" value="OZI23156.1"/>
    <property type="molecule type" value="Genomic_DNA"/>
</dbReference>
<keyword evidence="1" id="KW-0560">Oxidoreductase</keyword>
<evidence type="ECO:0000313" key="3">
    <source>
        <dbReference type="EMBL" id="OZI23156.1"/>
    </source>
</evidence>
<evidence type="ECO:0000313" key="4">
    <source>
        <dbReference type="Proteomes" id="UP000216857"/>
    </source>
</evidence>
<evidence type="ECO:0000256" key="1">
    <source>
        <dbReference type="ARBA" id="ARBA00023002"/>
    </source>
</evidence>
<gene>
    <name evidence="3" type="ORF">CAL26_06665</name>
</gene>
<dbReference type="InterPro" id="IPR036188">
    <property type="entry name" value="FAD/NAD-bd_sf"/>
</dbReference>
<dbReference type="PANTHER" id="PTHR13847:SF287">
    <property type="entry name" value="FAD-DEPENDENT OXIDOREDUCTASE DOMAIN-CONTAINING PROTEIN 1"/>
    <property type="match status" value="1"/>
</dbReference>
<dbReference type="PANTHER" id="PTHR13847">
    <property type="entry name" value="SARCOSINE DEHYDROGENASE-RELATED"/>
    <property type="match status" value="1"/>
</dbReference>
<accession>A0A261RDQ4</accession>
<dbReference type="AlphaFoldDB" id="A0A261RDQ4"/>
<dbReference type="Gene3D" id="3.50.50.60">
    <property type="entry name" value="FAD/NAD(P)-binding domain"/>
    <property type="match status" value="1"/>
</dbReference>
<evidence type="ECO:0000259" key="2">
    <source>
        <dbReference type="Pfam" id="PF01266"/>
    </source>
</evidence>
<dbReference type="InterPro" id="IPR006076">
    <property type="entry name" value="FAD-dep_OxRdtase"/>
</dbReference>
<protein>
    <submittedName>
        <fullName evidence="3">FAD-dependent oxidoreductase</fullName>
    </submittedName>
</protein>
<feature type="domain" description="FAD dependent oxidoreductase" evidence="2">
    <location>
        <begin position="10"/>
        <end position="353"/>
    </location>
</feature>
<dbReference type="Pfam" id="PF01266">
    <property type="entry name" value="DAO"/>
    <property type="match status" value="1"/>
</dbReference>
<keyword evidence="4" id="KW-1185">Reference proteome</keyword>
<reference evidence="3" key="1">
    <citation type="submission" date="2017-05" db="EMBL/GenBank/DDBJ databases">
        <title>Complete and WGS of Bordetella genogroups.</title>
        <authorList>
            <person name="Spilker T."/>
            <person name="Lipuma J."/>
        </authorList>
    </citation>
    <scope>NUCLEOTIDE SEQUENCE</scope>
    <source>
        <strain evidence="3">AU21707</strain>
    </source>
</reference>
<dbReference type="GO" id="GO:0016491">
    <property type="term" value="F:oxidoreductase activity"/>
    <property type="evidence" value="ECO:0007669"/>
    <property type="project" value="UniProtKB-KW"/>
</dbReference>
<sequence>MTDASGSAAVIIIGGGLHGSSAALHLARAGVPALVIEKNYVGRHASGVNAGGVRTLARHLAEVPLALASRELWYRIGELVDDDCGFEQHGQVRVAENDADAATLRERLATMQAHGYTHEQWIARDELLAMIPALAPTVHGGLIAREDAAADPYRTTMAFRRKAASLGARFLEGVRVLRTAHEQGQWRVETDAGAYTAPQVLNCAGAWADRIAAEWGEPVPLVPISPMMLVTLRMDHFLDAVVLGTGRPLSFKQRANGTVLIGGGRRAWVDRDAEWTELDFHSLAEGARTVCDLFPHMRQAVVNRGWAGIEAAMPDEIPVIGRSGRYDSAFHAFGFSAHGFELGPIVGRIMADLITTGATDLPIAPFAIDRFTGASGAPLSLSKERHP</sequence>
<dbReference type="Proteomes" id="UP000216857">
    <property type="component" value="Unassembled WGS sequence"/>
</dbReference>
<dbReference type="OrthoDB" id="8673905at2"/>
<organism evidence="3 4">
    <name type="scientific">Bordetella genomosp. 9</name>
    <dbReference type="NCBI Taxonomy" id="1416803"/>
    <lineage>
        <taxon>Bacteria</taxon>
        <taxon>Pseudomonadati</taxon>
        <taxon>Pseudomonadota</taxon>
        <taxon>Betaproteobacteria</taxon>
        <taxon>Burkholderiales</taxon>
        <taxon>Alcaligenaceae</taxon>
        <taxon>Bordetella</taxon>
    </lineage>
</organism>
<comment type="caution">
    <text evidence="3">The sequence shown here is derived from an EMBL/GenBank/DDBJ whole genome shotgun (WGS) entry which is preliminary data.</text>
</comment>
<proteinExistence type="predicted"/>
<dbReference type="GO" id="GO:0005737">
    <property type="term" value="C:cytoplasm"/>
    <property type="evidence" value="ECO:0007669"/>
    <property type="project" value="TreeGrafter"/>
</dbReference>